<gene>
    <name evidence="1" type="ORF">Tci_865448</name>
</gene>
<evidence type="ECO:0000313" key="1">
    <source>
        <dbReference type="EMBL" id="GFC93478.1"/>
    </source>
</evidence>
<name>A0A699S8L7_TANCI</name>
<feature type="non-terminal residue" evidence="1">
    <location>
        <position position="1"/>
    </location>
</feature>
<comment type="caution">
    <text evidence="1">The sequence shown here is derived from an EMBL/GenBank/DDBJ whole genome shotgun (WGS) entry which is preliminary data.</text>
</comment>
<protein>
    <submittedName>
        <fullName evidence="1">Uncharacterized protein</fullName>
    </submittedName>
</protein>
<dbReference type="EMBL" id="BKCJ011143560">
    <property type="protein sequence ID" value="GFC93478.1"/>
    <property type="molecule type" value="Genomic_DNA"/>
</dbReference>
<sequence>DPIKHETLRLETLPSTEIAYATVRKEAAHQNIRRATSNESQGIATGLIVDFGETEGVGLAIKGYRRNDGKKPFIKEDKSHLTCEEC</sequence>
<reference evidence="1" key="1">
    <citation type="journal article" date="2019" name="Sci. Rep.">
        <title>Draft genome of Tanacetum cinerariifolium, the natural source of mosquito coil.</title>
        <authorList>
            <person name="Yamashiro T."/>
            <person name="Shiraishi A."/>
            <person name="Satake H."/>
            <person name="Nakayama K."/>
        </authorList>
    </citation>
    <scope>NUCLEOTIDE SEQUENCE</scope>
</reference>
<proteinExistence type="predicted"/>
<accession>A0A699S8L7</accession>
<dbReference type="AlphaFoldDB" id="A0A699S8L7"/>
<feature type="non-terminal residue" evidence="1">
    <location>
        <position position="86"/>
    </location>
</feature>
<organism evidence="1">
    <name type="scientific">Tanacetum cinerariifolium</name>
    <name type="common">Dalmatian daisy</name>
    <name type="synonym">Chrysanthemum cinerariifolium</name>
    <dbReference type="NCBI Taxonomy" id="118510"/>
    <lineage>
        <taxon>Eukaryota</taxon>
        <taxon>Viridiplantae</taxon>
        <taxon>Streptophyta</taxon>
        <taxon>Embryophyta</taxon>
        <taxon>Tracheophyta</taxon>
        <taxon>Spermatophyta</taxon>
        <taxon>Magnoliopsida</taxon>
        <taxon>eudicotyledons</taxon>
        <taxon>Gunneridae</taxon>
        <taxon>Pentapetalae</taxon>
        <taxon>asterids</taxon>
        <taxon>campanulids</taxon>
        <taxon>Asterales</taxon>
        <taxon>Asteraceae</taxon>
        <taxon>Asteroideae</taxon>
        <taxon>Anthemideae</taxon>
        <taxon>Anthemidinae</taxon>
        <taxon>Tanacetum</taxon>
    </lineage>
</organism>